<keyword evidence="3" id="KW-1185">Reference proteome</keyword>
<evidence type="ECO:0000256" key="1">
    <source>
        <dbReference type="SAM" id="Phobius"/>
    </source>
</evidence>
<keyword evidence="1" id="KW-0472">Membrane</keyword>
<gene>
    <name evidence="2" type="ORF">BEI_0104</name>
</gene>
<evidence type="ECO:0000313" key="2">
    <source>
        <dbReference type="EMBL" id="ATJ81091.1"/>
    </source>
</evidence>
<protein>
    <submittedName>
        <fullName evidence="2">Uncharacterized protein</fullName>
    </submittedName>
</protein>
<dbReference type="RefSeq" id="WP_097787672.1">
    <property type="nucleotide sequence ID" value="NZ_BAAADT010000020.1"/>
</dbReference>
<evidence type="ECO:0000313" key="3">
    <source>
        <dbReference type="Proteomes" id="UP000219993"/>
    </source>
</evidence>
<accession>A0A291P2H9</accession>
<name>A0A291P2H9_9GAMM</name>
<dbReference type="OrthoDB" id="5917490at2"/>
<organism evidence="2 3">
    <name type="scientific">Halomonas beimenensis</name>
    <dbReference type="NCBI Taxonomy" id="475662"/>
    <lineage>
        <taxon>Bacteria</taxon>
        <taxon>Pseudomonadati</taxon>
        <taxon>Pseudomonadota</taxon>
        <taxon>Gammaproteobacteria</taxon>
        <taxon>Oceanospirillales</taxon>
        <taxon>Halomonadaceae</taxon>
        <taxon>Halomonas</taxon>
    </lineage>
</organism>
<keyword evidence="1" id="KW-1133">Transmembrane helix</keyword>
<reference evidence="2 3" key="1">
    <citation type="journal article" date="2017" name="Sci. Rep.">
        <title>Revealing the Saline Adaptation Strategies of the Halophilic Bacterium Halomonas beimenensis through High-throughput Omics and Transposon Mutagenesis Approaches.</title>
        <authorList>
            <person name="Chen Y.H."/>
            <person name="Lin S.S."/>
            <person name="Shyu Y.T."/>
        </authorList>
    </citation>
    <scope>NUCLEOTIDE SEQUENCE [LARGE SCALE GENOMIC DNA]</scope>
    <source>
        <strain evidence="2 3">NTU-111</strain>
    </source>
</reference>
<dbReference type="Proteomes" id="UP000219993">
    <property type="component" value="Chromosome"/>
</dbReference>
<keyword evidence="1" id="KW-0812">Transmembrane</keyword>
<dbReference type="AlphaFoldDB" id="A0A291P2H9"/>
<dbReference type="EMBL" id="CP021435">
    <property type="protein sequence ID" value="ATJ81091.1"/>
    <property type="molecule type" value="Genomic_DNA"/>
</dbReference>
<feature type="transmembrane region" description="Helical" evidence="1">
    <location>
        <begin position="16"/>
        <end position="36"/>
    </location>
</feature>
<proteinExistence type="predicted"/>
<dbReference type="KEGG" id="hbe:BEI_0104"/>
<sequence>MSRSAPTGDASGRPPLLRLLIVVTLMTLSVALWYLARHVLSGDEVRWTPPSAPCELQAGPCSVVLDDGSTLTLAIQSQGPIRALETLPMEVRLEGETAESAMVTFVGRDMDMGLHRFPLTAMGEGRFRGNGQVALCTEAVMPWRAEVTVDTPRGRLGSWFDFEVTRGNTP</sequence>